<dbReference type="InterPro" id="IPR042177">
    <property type="entry name" value="Cell/Rod_1"/>
</dbReference>
<name>A0A077DG29_9BURK</name>
<dbReference type="InterPro" id="IPR042175">
    <property type="entry name" value="Cell/Rod_MreC_2"/>
</dbReference>
<comment type="function">
    <text evidence="5">Involved in formation and maintenance of cell shape.</text>
</comment>
<evidence type="ECO:0000256" key="5">
    <source>
        <dbReference type="PIRNR" id="PIRNR038471"/>
    </source>
</evidence>
<dbReference type="PANTHER" id="PTHR34138:SF1">
    <property type="entry name" value="CELL SHAPE-DETERMINING PROTEIN MREC"/>
    <property type="match status" value="1"/>
</dbReference>
<proteinExistence type="inferred from homology"/>
<dbReference type="PIRSF" id="PIRSF038471">
    <property type="entry name" value="MreC"/>
    <property type="match status" value="1"/>
</dbReference>
<feature type="coiled-coil region" evidence="6">
    <location>
        <begin position="69"/>
        <end position="113"/>
    </location>
</feature>
<sequence>MKRDGSLRLFVNGPSIGLKLSFLLILALASMVIDSRWSSITSPFRSLLSTIIAPVRYTVYLPGEVVHGISVWSDAINALNKESAELENLRISLAQEQTQYEQVSAENMQLRRLLGVKENVSTNSVAVEILYTPADPLAQTLVLNKGSDDGIEAGMPVIGEGGVIGQIRRVNARTSEVALITDDKIAIPAMVLRNGLRVIVFGSGHPSQIEVHFLPNNADIKPGDKLITSGIGGLFPPGLSIGTVTSLDSNSSDGFLKAFVEPSAHPERYRHFLVLLTKPEGVSNE</sequence>
<evidence type="ECO:0000256" key="1">
    <source>
        <dbReference type="ARBA" id="ARBA00009369"/>
    </source>
</evidence>
<keyword evidence="3 5" id="KW-0133">Cell shape</keyword>
<dbReference type="HOGENOM" id="CLU_042663_2_0_4"/>
<dbReference type="Proteomes" id="UP000028945">
    <property type="component" value="Chromosome"/>
</dbReference>
<dbReference type="OrthoDB" id="9808025at2"/>
<evidence type="ECO:0000313" key="9">
    <source>
        <dbReference type="Proteomes" id="UP000028945"/>
    </source>
</evidence>
<protein>
    <recommendedName>
        <fullName evidence="2 5">Cell shape-determining protein MreC</fullName>
    </recommendedName>
    <alternativeName>
        <fullName evidence="4 5">Cell shape protein MreC</fullName>
    </alternativeName>
</protein>
<dbReference type="GO" id="GO:0008360">
    <property type="term" value="P:regulation of cell shape"/>
    <property type="evidence" value="ECO:0007669"/>
    <property type="project" value="UniProtKB-KW"/>
</dbReference>
<keyword evidence="9" id="KW-1185">Reference proteome</keyword>
<dbReference type="GO" id="GO:0005886">
    <property type="term" value="C:plasma membrane"/>
    <property type="evidence" value="ECO:0007669"/>
    <property type="project" value="TreeGrafter"/>
</dbReference>
<evidence type="ECO:0000256" key="3">
    <source>
        <dbReference type="ARBA" id="ARBA00022960"/>
    </source>
</evidence>
<evidence type="ECO:0000256" key="2">
    <source>
        <dbReference type="ARBA" id="ARBA00013855"/>
    </source>
</evidence>
<dbReference type="InterPro" id="IPR055342">
    <property type="entry name" value="MreC_beta-barrel_core"/>
</dbReference>
<dbReference type="Gene3D" id="2.40.10.340">
    <property type="entry name" value="Rod shape-determining protein MreC, domain 1"/>
    <property type="match status" value="1"/>
</dbReference>
<dbReference type="InterPro" id="IPR007221">
    <property type="entry name" value="MreC"/>
</dbReference>
<comment type="similarity">
    <text evidence="1 5">Belongs to the MreC family.</text>
</comment>
<dbReference type="Pfam" id="PF04085">
    <property type="entry name" value="MreC"/>
    <property type="match status" value="1"/>
</dbReference>
<dbReference type="RefSeq" id="WP_038498194.1">
    <property type="nucleotide sequence ID" value="NZ_AFWK01000078.1"/>
</dbReference>
<evidence type="ECO:0000256" key="6">
    <source>
        <dbReference type="SAM" id="Coils"/>
    </source>
</evidence>
<dbReference type="AlphaFoldDB" id="A0A077DG29"/>
<dbReference type="NCBIfam" id="TIGR00219">
    <property type="entry name" value="mreC"/>
    <property type="match status" value="1"/>
</dbReference>
<accession>A0A077DG29</accession>
<evidence type="ECO:0000313" key="8">
    <source>
        <dbReference type="EMBL" id="AIL32113.1"/>
    </source>
</evidence>
<keyword evidence="6" id="KW-0175">Coiled coil</keyword>
<organism evidence="8 9">
    <name type="scientific">Basilea psittacipulmonis DSM 24701</name>
    <dbReference type="NCBI Taxonomy" id="1072685"/>
    <lineage>
        <taxon>Bacteria</taxon>
        <taxon>Pseudomonadati</taxon>
        <taxon>Pseudomonadota</taxon>
        <taxon>Betaproteobacteria</taxon>
        <taxon>Burkholderiales</taxon>
        <taxon>Alcaligenaceae</taxon>
        <taxon>Basilea</taxon>
    </lineage>
</organism>
<dbReference type="EMBL" id="CP009238">
    <property type="protein sequence ID" value="AIL32113.1"/>
    <property type="molecule type" value="Genomic_DNA"/>
</dbReference>
<dbReference type="KEGG" id="bpsi:IX83_01145"/>
<dbReference type="eggNOG" id="COG1792">
    <property type="taxonomic scope" value="Bacteria"/>
</dbReference>
<dbReference type="PANTHER" id="PTHR34138">
    <property type="entry name" value="CELL SHAPE-DETERMINING PROTEIN MREC"/>
    <property type="match status" value="1"/>
</dbReference>
<reference evidence="8 9" key="1">
    <citation type="journal article" date="2014" name="BMC Genomics">
        <title>A genomic perspective on a new bacterial genus and species from the Alcaligenaceae family, Basilea psittacipulmonis.</title>
        <authorList>
            <person name="Whiteson K.L."/>
            <person name="Hernandez D."/>
            <person name="Lazarevic V."/>
            <person name="Gaia N."/>
            <person name="Farinelli L."/>
            <person name="Francois P."/>
            <person name="Pilo P."/>
            <person name="Frey J."/>
            <person name="Schrenzel J."/>
        </authorList>
    </citation>
    <scope>NUCLEOTIDE SEQUENCE [LARGE SCALE GENOMIC DNA]</scope>
    <source>
        <strain evidence="8 9">DSM 24701</strain>
    </source>
</reference>
<gene>
    <name evidence="8" type="ORF">IX83_01145</name>
</gene>
<dbReference type="Gene3D" id="2.40.10.350">
    <property type="entry name" value="Rod shape-determining protein MreC, domain 2"/>
    <property type="match status" value="1"/>
</dbReference>
<evidence type="ECO:0000259" key="7">
    <source>
        <dbReference type="Pfam" id="PF04085"/>
    </source>
</evidence>
<evidence type="ECO:0000256" key="4">
    <source>
        <dbReference type="ARBA" id="ARBA00032089"/>
    </source>
</evidence>
<dbReference type="STRING" id="1072685.IX83_01145"/>
<feature type="domain" description="Rod shape-determining protein MreC beta-barrel core" evidence="7">
    <location>
        <begin position="131"/>
        <end position="275"/>
    </location>
</feature>